<reference evidence="3 4" key="1">
    <citation type="submission" date="2019-10" db="EMBL/GenBank/DDBJ databases">
        <title>Georgenia wutianyii sp. nov. and Georgenia yuyongxinii sp. nov. isolated from plateau pika (Ochotona curzoniae) in the Qinghai-Tibet plateau of China.</title>
        <authorList>
            <person name="Tian Z."/>
        </authorList>
    </citation>
    <scope>NUCLEOTIDE SEQUENCE [LARGE SCALE GENOMIC DNA]</scope>
    <source>
        <strain evidence="3 4">JCM 15130</strain>
    </source>
</reference>
<dbReference type="Pfam" id="PF13699">
    <property type="entry name" value="eCIS_core"/>
    <property type="match status" value="1"/>
</dbReference>
<feature type="domain" description="eCIS core" evidence="2">
    <location>
        <begin position="131"/>
        <end position="205"/>
    </location>
</feature>
<dbReference type="InterPro" id="IPR025295">
    <property type="entry name" value="eCIS_core_dom"/>
</dbReference>
<keyword evidence="4" id="KW-1185">Reference proteome</keyword>
<feature type="region of interest" description="Disordered" evidence="1">
    <location>
        <begin position="69"/>
        <end position="110"/>
    </location>
</feature>
<dbReference type="OrthoDB" id="9153660at2"/>
<dbReference type="EMBL" id="WHPD01000295">
    <property type="protein sequence ID" value="MPV87292.1"/>
    <property type="molecule type" value="Genomic_DNA"/>
</dbReference>
<dbReference type="AlphaFoldDB" id="A0A7J9URZ9"/>
<dbReference type="RefSeq" id="WP_152229856.1">
    <property type="nucleotide sequence ID" value="NZ_BAAAOT010000001.1"/>
</dbReference>
<organism evidence="3 4">
    <name type="scientific">Georgenia ruanii</name>
    <dbReference type="NCBI Taxonomy" id="348442"/>
    <lineage>
        <taxon>Bacteria</taxon>
        <taxon>Bacillati</taxon>
        <taxon>Actinomycetota</taxon>
        <taxon>Actinomycetes</taxon>
        <taxon>Micrococcales</taxon>
        <taxon>Bogoriellaceae</taxon>
        <taxon>Georgenia</taxon>
    </lineage>
</organism>
<feature type="region of interest" description="Disordered" evidence="1">
    <location>
        <begin position="220"/>
        <end position="263"/>
    </location>
</feature>
<protein>
    <submittedName>
        <fullName evidence="3">DUF4157 domain-containing protein</fullName>
    </submittedName>
</protein>
<feature type="compositionally biased region" description="Low complexity" evidence="1">
    <location>
        <begin position="96"/>
        <end position="106"/>
    </location>
</feature>
<proteinExistence type="predicted"/>
<dbReference type="Proteomes" id="UP000429644">
    <property type="component" value="Unassembled WGS sequence"/>
</dbReference>
<evidence type="ECO:0000313" key="4">
    <source>
        <dbReference type="Proteomes" id="UP000429644"/>
    </source>
</evidence>
<sequence length="1121" mass="119326">MSVTQTHQRTATTAQPGPVPERTEQAAAPVRPTPVAGLLAPTLVVGAAEDSAEHDADALADRALRRLSAGDARPGTSGDEPEPHRHDPSCGHLRRASAPTPAPGAIGAAGGLLDSATASRIETRRGAGRALPGAVRRQMEGAFGTGLGHVRIHDDAVAADLNRRVSARAFTTGSDVFFGAGQFAPGTAEGDRVLAHELAHVVTEPGARVHRLFGLFKKKKPTPEEEAEQERKKQEKARAKQEEDRRAAERAAQKKQAKADAAGRKALTEDIYAGPDSGAKVRDLHALFEEALDHERVLLEELAGEHAGDLEWTDARIADEAYRRTWLEGRFAETLEAVRPPRGTAAAIAAQHEQARANNKASKKLEASEKKQLEASRKEGIAGRKALKADIGAGPDSGAKFQNLQRLFAEALDHERVLVEELAGEHAGDPKWTDARIADEAYRRTWLEGRFAQTLKPVRPARETAAERLVIDVRQARNAARVRVSMNESAKRGTLLPEDVEAKYEEYVLAVDEAMRDIRNVDLETAEARAEALVWATAPAKVRKARPARGSALDKAAIREARARVPLQARMAPPRRLDGAEKAQAGAESVASKVGIGLAAGKVGNSAFGAIADKVDPKSEKFKAEEAEAAKRGGTSFLDKLTGKAIDPDELPKDPRITTSVKEGIGSVLDIFGSLKTAVQQAMKFAVSVQRSYEDPRPRPALAAAKAGADGLNALVAGARSTAQLAATISPAVSGAVGQVVPGLNIATAALTIVSSAVDLAGDAVRVHETNQALFGARSRTAGATTVDVLVYPMLKFAQRYAKKLENSTWSTVNAIRKLATSIATVASGGGYGIPAAVDAGFTVVDLLHKFGHVIADEVLVRMAKVAEQESAVQHLEGGAENELKRHPAMAVDGIIMRAARGDKVAMAFLSNYDIDGKRIVPAMLKGLNVTDRSNPDPTSVGKEDMLVKLRNAVLEELGEDADPQQFYEKWQAKASGVIGALGGVGKKWGAVGDMADKRNRMDQAATGGAKGRRGLGWKLKMMLKGGDTFTRSQRKTAVNWEDATGGVETAGAAIVCGKHVLPHDPTDAQLSTFLQALEGMSTEEILKQTANPANSEAAKEFLLNVWSERMKEEELAGAGV</sequence>
<feature type="region of interest" description="Disordered" evidence="1">
    <location>
        <begin position="1"/>
        <end position="34"/>
    </location>
</feature>
<comment type="caution">
    <text evidence="3">The sequence shown here is derived from an EMBL/GenBank/DDBJ whole genome shotgun (WGS) entry which is preliminary data.</text>
</comment>
<feature type="compositionally biased region" description="Low complexity" evidence="1">
    <location>
        <begin position="1"/>
        <end position="15"/>
    </location>
</feature>
<feature type="compositionally biased region" description="Basic and acidic residues" evidence="1">
    <location>
        <begin position="229"/>
        <end position="263"/>
    </location>
</feature>
<evidence type="ECO:0000256" key="1">
    <source>
        <dbReference type="SAM" id="MobiDB-lite"/>
    </source>
</evidence>
<gene>
    <name evidence="3" type="ORF">GB882_01320</name>
</gene>
<name>A0A7J9URZ9_9MICO</name>
<feature type="non-terminal residue" evidence="3">
    <location>
        <position position="1"/>
    </location>
</feature>
<accession>A0A7J9URZ9</accession>
<evidence type="ECO:0000313" key="3">
    <source>
        <dbReference type="EMBL" id="MPV87292.1"/>
    </source>
</evidence>
<evidence type="ECO:0000259" key="2">
    <source>
        <dbReference type="Pfam" id="PF13699"/>
    </source>
</evidence>